<proteinExistence type="predicted"/>
<dbReference type="Proteomes" id="UP001558613">
    <property type="component" value="Unassembled WGS sequence"/>
</dbReference>
<dbReference type="EMBL" id="JAYMGO010000018">
    <property type="protein sequence ID" value="KAL1256846.1"/>
    <property type="molecule type" value="Genomic_DNA"/>
</dbReference>
<gene>
    <name evidence="1" type="ORF">QQF64_012391</name>
</gene>
<keyword evidence="2" id="KW-1185">Reference proteome</keyword>
<reference evidence="1 2" key="1">
    <citation type="submission" date="2023-09" db="EMBL/GenBank/DDBJ databases">
        <authorList>
            <person name="Wang M."/>
        </authorList>
    </citation>
    <scope>NUCLEOTIDE SEQUENCE [LARGE SCALE GENOMIC DNA]</scope>
    <source>
        <strain evidence="1">GT-2023</strain>
        <tissue evidence="1">Liver</tissue>
    </source>
</reference>
<evidence type="ECO:0000313" key="1">
    <source>
        <dbReference type="EMBL" id="KAL1256846.1"/>
    </source>
</evidence>
<comment type="caution">
    <text evidence="1">The sequence shown here is derived from an EMBL/GenBank/DDBJ whole genome shotgun (WGS) entry which is preliminary data.</text>
</comment>
<accession>A0ABR3LXT3</accession>
<name>A0ABR3LXT3_9TELE</name>
<organism evidence="1 2">
    <name type="scientific">Cirrhinus molitorella</name>
    <name type="common">mud carp</name>
    <dbReference type="NCBI Taxonomy" id="172907"/>
    <lineage>
        <taxon>Eukaryota</taxon>
        <taxon>Metazoa</taxon>
        <taxon>Chordata</taxon>
        <taxon>Craniata</taxon>
        <taxon>Vertebrata</taxon>
        <taxon>Euteleostomi</taxon>
        <taxon>Actinopterygii</taxon>
        <taxon>Neopterygii</taxon>
        <taxon>Teleostei</taxon>
        <taxon>Ostariophysi</taxon>
        <taxon>Cypriniformes</taxon>
        <taxon>Cyprinidae</taxon>
        <taxon>Labeoninae</taxon>
        <taxon>Labeonini</taxon>
        <taxon>Cirrhinus</taxon>
    </lineage>
</organism>
<protein>
    <submittedName>
        <fullName evidence="1">Uncharacterized protein</fullName>
    </submittedName>
</protein>
<evidence type="ECO:0000313" key="2">
    <source>
        <dbReference type="Proteomes" id="UP001558613"/>
    </source>
</evidence>
<sequence>MRGENVCLPLGFRFNGVAIDIARNRRGPGTTQHHRSPKYRVVGSTLNPMLSGFPTSALGASRGPAASVLAASSSGSGFSGGGRLQDAAWAVAEMAHSSVHFGLPSHFSSVAFLWDERSQSRVIHRTSVRAAAQSLGKSGGNITGLECRPTYLENAKTFWTAAPNAARHTSSKPLMLAGLGVHTVAGPPARSEALRFTDLLVPVSDLSQKGQSSSSRLALNTRPHLLSEIPLYPSICCST</sequence>